<reference evidence="1" key="1">
    <citation type="submission" date="2018-05" db="EMBL/GenBank/DDBJ databases">
        <authorList>
            <person name="Lanie J.A."/>
            <person name="Ng W.-L."/>
            <person name="Kazmierczak K.M."/>
            <person name="Andrzejewski T.M."/>
            <person name="Davidsen T.M."/>
            <person name="Wayne K.J."/>
            <person name="Tettelin H."/>
            <person name="Glass J.I."/>
            <person name="Rusch D."/>
            <person name="Podicherti R."/>
            <person name="Tsui H.-C.T."/>
            <person name="Winkler M.E."/>
        </authorList>
    </citation>
    <scope>NUCLEOTIDE SEQUENCE</scope>
</reference>
<gene>
    <name evidence="1" type="ORF">METZ01_LOCUS87379</name>
</gene>
<accession>A0A381V2E6</accession>
<protein>
    <submittedName>
        <fullName evidence="1">Uncharacterized protein</fullName>
    </submittedName>
</protein>
<organism evidence="1">
    <name type="scientific">marine metagenome</name>
    <dbReference type="NCBI Taxonomy" id="408172"/>
    <lineage>
        <taxon>unclassified sequences</taxon>
        <taxon>metagenomes</taxon>
        <taxon>ecological metagenomes</taxon>
    </lineage>
</organism>
<dbReference type="AlphaFoldDB" id="A0A381V2E6"/>
<dbReference type="EMBL" id="UINC01007669">
    <property type="protein sequence ID" value="SVA34525.1"/>
    <property type="molecule type" value="Genomic_DNA"/>
</dbReference>
<proteinExistence type="predicted"/>
<sequence>MVQMVQRRYQPQHSPTRYCAARCVLLGQQSKQPTEAGPMKRVSPNNELQHISTQVKVKVAKELCKDSNTVGQ</sequence>
<evidence type="ECO:0000313" key="1">
    <source>
        <dbReference type="EMBL" id="SVA34525.1"/>
    </source>
</evidence>
<name>A0A381V2E6_9ZZZZ</name>